<evidence type="ECO:0000256" key="3">
    <source>
        <dbReference type="ARBA" id="ARBA00023274"/>
    </source>
</evidence>
<keyword evidence="3" id="KW-0687">Ribonucleoprotein</keyword>
<evidence type="ECO:0000256" key="5">
    <source>
        <dbReference type="ARBA" id="ARBA00035318"/>
    </source>
</evidence>
<dbReference type="Gene3D" id="2.30.30.30">
    <property type="match status" value="1"/>
</dbReference>
<dbReference type="AlphaFoldDB" id="A0A8B7NF07"/>
<evidence type="ECO:0000256" key="1">
    <source>
        <dbReference type="ARBA" id="ARBA00006592"/>
    </source>
</evidence>
<feature type="region of interest" description="Disordered" evidence="6">
    <location>
        <begin position="192"/>
        <end position="280"/>
    </location>
</feature>
<dbReference type="PANTHER" id="PTHR11127:SF2">
    <property type="entry name" value="LARGE RIBOSOMAL SUBUNIT PROTEIN EL14"/>
    <property type="match status" value="1"/>
</dbReference>
<dbReference type="InterPro" id="IPR014722">
    <property type="entry name" value="Rib_uL2_dom2"/>
</dbReference>
<dbReference type="Proteomes" id="UP000694843">
    <property type="component" value="Unplaced"/>
</dbReference>
<evidence type="ECO:0000256" key="6">
    <source>
        <dbReference type="SAM" id="MobiDB-lite"/>
    </source>
</evidence>
<feature type="compositionally biased region" description="Basic residues" evidence="6">
    <location>
        <begin position="271"/>
        <end position="280"/>
    </location>
</feature>
<dbReference type="CDD" id="cd23702">
    <property type="entry name" value="eL14"/>
    <property type="match status" value="1"/>
</dbReference>
<accession>A0A8B7NF07</accession>
<dbReference type="GO" id="GO:0006412">
    <property type="term" value="P:translation"/>
    <property type="evidence" value="ECO:0007669"/>
    <property type="project" value="InterPro"/>
</dbReference>
<dbReference type="OrthoDB" id="1875589at2759"/>
<dbReference type="KEGG" id="hazt:108669244"/>
<dbReference type="Pfam" id="PF01929">
    <property type="entry name" value="Ribosomal_L14e"/>
    <property type="match status" value="1"/>
</dbReference>
<dbReference type="InterPro" id="IPR039660">
    <property type="entry name" value="Ribosomal_eL14"/>
</dbReference>
<comment type="similarity">
    <text evidence="1">Belongs to the eukaryotic ribosomal protein eL14 family.</text>
</comment>
<reference evidence="9" key="1">
    <citation type="submission" date="2025-08" db="UniProtKB">
        <authorList>
            <consortium name="RefSeq"/>
        </authorList>
    </citation>
    <scope>IDENTIFICATION</scope>
    <source>
        <tissue evidence="9">Whole organism</tissue>
    </source>
</reference>
<organism evidence="8 9">
    <name type="scientific">Hyalella azteca</name>
    <name type="common">Amphipod</name>
    <dbReference type="NCBI Taxonomy" id="294128"/>
    <lineage>
        <taxon>Eukaryota</taxon>
        <taxon>Metazoa</taxon>
        <taxon>Ecdysozoa</taxon>
        <taxon>Arthropoda</taxon>
        <taxon>Crustacea</taxon>
        <taxon>Multicrustacea</taxon>
        <taxon>Malacostraca</taxon>
        <taxon>Eumalacostraca</taxon>
        <taxon>Peracarida</taxon>
        <taxon>Amphipoda</taxon>
        <taxon>Senticaudata</taxon>
        <taxon>Talitrida</taxon>
        <taxon>Talitroidea</taxon>
        <taxon>Hyalellidae</taxon>
        <taxon>Hyalella</taxon>
    </lineage>
</organism>
<evidence type="ECO:0000313" key="9">
    <source>
        <dbReference type="RefSeq" id="XP_018012036.1"/>
    </source>
</evidence>
<evidence type="ECO:0000256" key="2">
    <source>
        <dbReference type="ARBA" id="ARBA00022980"/>
    </source>
</evidence>
<sequence>MSLFTKYVELGRVVDITRGKCKGHQGVIVNIIDCNRLLVDGPGMVRQEIKLKDARLTKFKLKIKLEMPAKTLKKLWEKAHIDFRFKRLPYVKRAAKFERRSKITDYNAFKVAEASRRCSNIVYSSFRNLRNKYPRMLQKLKARRDLDTAVALGYVKRKTLTPEQKKEREAAKNARHKNAIVKRRELKKKLLERKNKRKEVRKARLAKRAAAGTLKKREFVPKEKRKISKSKPKPDPKPSRERLRRQRRDATLKARAEHRKKAEQKRQDRAKAKKEKKAAA</sequence>
<dbReference type="SUPFAM" id="SSF50104">
    <property type="entry name" value="Translation proteins SH3-like domain"/>
    <property type="match status" value="1"/>
</dbReference>
<name>A0A8B7NF07_HYAAZ</name>
<keyword evidence="2 9" id="KW-0689">Ribosomal protein</keyword>
<feature type="domain" description="Large ribosomal subunit protein eL14" evidence="7">
    <location>
        <begin position="46"/>
        <end position="114"/>
    </location>
</feature>
<gene>
    <name evidence="9" type="primary">LOC108669244</name>
</gene>
<proteinExistence type="inferred from homology"/>
<protein>
    <recommendedName>
        <fullName evidence="4">Large ribosomal subunit protein eL14</fullName>
    </recommendedName>
    <alternativeName>
        <fullName evidence="5">60S ribosomal protein L14</fullName>
    </alternativeName>
</protein>
<keyword evidence="8" id="KW-1185">Reference proteome</keyword>
<evidence type="ECO:0000256" key="4">
    <source>
        <dbReference type="ARBA" id="ARBA00035215"/>
    </source>
</evidence>
<dbReference type="GeneID" id="108669244"/>
<feature type="compositionally biased region" description="Basic and acidic residues" evidence="6">
    <location>
        <begin position="232"/>
        <end position="241"/>
    </location>
</feature>
<dbReference type="GO" id="GO:0022625">
    <property type="term" value="C:cytosolic large ribosomal subunit"/>
    <property type="evidence" value="ECO:0007669"/>
    <property type="project" value="TreeGrafter"/>
</dbReference>
<feature type="compositionally biased region" description="Basic residues" evidence="6">
    <location>
        <begin position="194"/>
        <end position="207"/>
    </location>
</feature>
<evidence type="ECO:0000259" key="7">
    <source>
        <dbReference type="Pfam" id="PF01929"/>
    </source>
</evidence>
<dbReference type="GO" id="GO:0042273">
    <property type="term" value="P:ribosomal large subunit biogenesis"/>
    <property type="evidence" value="ECO:0007669"/>
    <property type="project" value="TreeGrafter"/>
</dbReference>
<dbReference type="GO" id="GO:0003723">
    <property type="term" value="F:RNA binding"/>
    <property type="evidence" value="ECO:0007669"/>
    <property type="project" value="InterPro"/>
</dbReference>
<dbReference type="CTD" id="9045"/>
<dbReference type="InterPro" id="IPR008991">
    <property type="entry name" value="Translation_prot_SH3-like_sf"/>
</dbReference>
<dbReference type="GO" id="GO:0003735">
    <property type="term" value="F:structural constituent of ribosome"/>
    <property type="evidence" value="ECO:0007669"/>
    <property type="project" value="InterPro"/>
</dbReference>
<dbReference type="InterPro" id="IPR002784">
    <property type="entry name" value="Ribosomal_eL14_dom"/>
</dbReference>
<evidence type="ECO:0000313" key="8">
    <source>
        <dbReference type="Proteomes" id="UP000694843"/>
    </source>
</evidence>
<dbReference type="PANTHER" id="PTHR11127">
    <property type="entry name" value="60S RIBOSOMAL PROTEIN L14"/>
    <property type="match status" value="1"/>
</dbReference>
<dbReference type="RefSeq" id="XP_018012036.1">
    <property type="nucleotide sequence ID" value="XM_018156547.2"/>
</dbReference>